<keyword evidence="3" id="KW-0539">Nucleus</keyword>
<gene>
    <name evidence="6" type="ORF">AGLY_012057</name>
</gene>
<feature type="compositionally biased region" description="Polar residues" evidence="4">
    <location>
        <begin position="785"/>
        <end position="811"/>
    </location>
</feature>
<dbReference type="EMBL" id="VYZN01000048">
    <property type="protein sequence ID" value="KAE9528486.1"/>
    <property type="molecule type" value="Genomic_DNA"/>
</dbReference>
<feature type="compositionally biased region" description="Polar residues" evidence="4">
    <location>
        <begin position="547"/>
        <end position="562"/>
    </location>
</feature>
<dbReference type="OrthoDB" id="7668649at2759"/>
<feature type="compositionally biased region" description="Low complexity" evidence="4">
    <location>
        <begin position="612"/>
        <end position="621"/>
    </location>
</feature>
<name>A0A6G0T960_APHGL</name>
<evidence type="ECO:0000256" key="4">
    <source>
        <dbReference type="SAM" id="MobiDB-lite"/>
    </source>
</evidence>
<evidence type="ECO:0000259" key="5">
    <source>
        <dbReference type="Pfam" id="PF11502"/>
    </source>
</evidence>
<feature type="compositionally biased region" description="Polar residues" evidence="4">
    <location>
        <begin position="727"/>
        <end position="745"/>
    </location>
</feature>
<comment type="similarity">
    <text evidence="2">Belongs to the BCL9 family.</text>
</comment>
<keyword evidence="7" id="KW-1185">Reference proteome</keyword>
<feature type="compositionally biased region" description="Polar residues" evidence="4">
    <location>
        <begin position="1371"/>
        <end position="1401"/>
    </location>
</feature>
<comment type="subcellular location">
    <subcellularLocation>
        <location evidence="1">Nucleus</location>
    </subcellularLocation>
</comment>
<dbReference type="InterPro" id="IPR024670">
    <property type="entry name" value="BCL9_beta-catenin-bd_dom"/>
</dbReference>
<feature type="domain" description="B-cell lymphoma 9 beta-catenin binding" evidence="5">
    <location>
        <begin position="569"/>
        <end position="607"/>
    </location>
</feature>
<feature type="compositionally biased region" description="Low complexity" evidence="4">
    <location>
        <begin position="119"/>
        <end position="130"/>
    </location>
</feature>
<feature type="region of interest" description="Disordered" evidence="4">
    <location>
        <begin position="657"/>
        <end position="699"/>
    </location>
</feature>
<feature type="region of interest" description="Disordered" evidence="4">
    <location>
        <begin position="716"/>
        <end position="850"/>
    </location>
</feature>
<proteinExistence type="inferred from homology"/>
<feature type="region of interest" description="Disordered" evidence="4">
    <location>
        <begin position="1232"/>
        <end position="1425"/>
    </location>
</feature>
<comment type="caution">
    <text evidence="6">The sequence shown here is derived from an EMBL/GenBank/DDBJ whole genome shotgun (WGS) entry which is preliminary data.</text>
</comment>
<sequence length="1425" mass="145809">MIKEKQYIETKSSSFSSEGDPSAGDDNQMIKTPDNNSGELHHDLDRIIKTESDMTALIDNAGGDVADNKSGVGGNASSNTSPGSSNTDQKQQLMSNDLCLSQIKHEDSSNNSGIKVEDNNTTSTTTTTVESDFESCDRVVLSSMNSGSGGPSDLIDGSGGVQPLMSNVLGPNAAGNKQSNTTSGNMDAQQQQYMQQQSQIFVFSTSLANKSAESVLAGQYPTIIAYHCAQPRTKKFLEKHPLKVNQFNRQNPGQWMNNVVASQQQMKHQQQLNKGMTPHGGQPKYGGGTPYSRSMKNSNSPSGASMENPMMQQQPGARMPMWNQHQGNNLNDSGPQQLQHPPNHNMMGSMCGPGNNGIMGMSNHSGGGSMGPGMLMNSNNSNQSMMGSGPGSMMNQHGNLCSMGPGSGGGMPMNGMDLDLMDHHNPHHQQHHPNPHHPSNMIDGGHRPMMGGGPHHPHHPPPHHPSGALHHRGGSLGMGGPPHHHGMSDMMTMGGPNKCQPSTMDSLMSSSGGPPVPVPSGPGDSPGGHNSLASMMPTLDFDDPIGSGNSSLGATSHHSLTGVQVPDENLTPQQRQHREEQQATLRKLQLVLFPENSNSGGGPSQQQPPPVTSSSSSVGGPLDNCSGSGGMDDLMPSIDDDLDVDAVVTAAATSSAGDLLLPPKTPTSCSSDWPKSMFGNEDEKKKDGGRCGPPPSYHQTVARSASVPIVSVPSCSPNSPLAGNGTGVTNSNLSLPSPRTCSALNSPAGGRPSSNMSPTAVRSPGSNGSRLQSSNPGTPVHMSPGHNSCSSMKQQKGPMSNEFSPSSNIATPGQPSGGGQQSPDGLFCHSNKQLSKRGDEPNLMPVPSPQHIQYLNTFDGQELTIQKQPNTGLKDSSSSTTTTTSTMSPSVSSSQNNMDMIMTDSNMKSYNIVRPGDMPLNPSAAAAAAVAAGLQTSQHQPMKHFDPISSLAQMNQQLANNVAGGGSSPIVNHGGGVPTLHHPGGPGHHHPGGGMMSPFGGGGGPPMHMMGSNNDPMCGPMGMGSGGMHDGGMGGPPGSGGRMMYGPGPGIGQGPPPPGPNGGGMSMGPGGGLPMGMPPIGGGRNGGMMMNSCVSGGPLSPKSSSMMQQQQYQQQQQQRLMPRIPAGGGPGVLYNGGANIQVKPSAPNTIQYLPNNSRGGGPRGAPPPPQNQQQQQQPGLDFLQRFSGGPGNGGNPLSNLDGKVPTHNLQYFPNSGGGGGYNNSNGGTGINDMMCGSGGPPGGGGMGGMPPGGPNNSRGMMRGSSAGMIRLGSGNNGMGMGGSNYNGGPTDNMFGGGGPLHHPSSGHPQQQQMMMMGGGSGGPPPQQHKGGGMMGGPGPPDATQPLPPSMGGGGGPGPGGGPVGFRGGPPASNSFIGPTTADPNYAQQFHNFQQQLYATNTRGGGGGGGPSGPGGGGPQQFFVSK</sequence>
<evidence type="ECO:0000313" key="6">
    <source>
        <dbReference type="EMBL" id="KAE9528486.1"/>
    </source>
</evidence>
<feature type="region of interest" description="Disordered" evidence="4">
    <location>
        <begin position="1"/>
        <end position="43"/>
    </location>
</feature>
<feature type="compositionally biased region" description="Gly residues" evidence="4">
    <location>
        <begin position="1402"/>
        <end position="1418"/>
    </location>
</feature>
<feature type="compositionally biased region" description="Basic residues" evidence="4">
    <location>
        <begin position="425"/>
        <end position="435"/>
    </location>
</feature>
<feature type="compositionally biased region" description="Polar residues" evidence="4">
    <location>
        <begin position="499"/>
        <end position="508"/>
    </location>
</feature>
<feature type="region of interest" description="Disordered" evidence="4">
    <location>
        <begin position="105"/>
        <end position="130"/>
    </location>
</feature>
<feature type="region of interest" description="Disordered" evidence="4">
    <location>
        <begin position="594"/>
        <end position="637"/>
    </location>
</feature>
<dbReference type="GO" id="GO:0005634">
    <property type="term" value="C:nucleus"/>
    <property type="evidence" value="ECO:0007669"/>
    <property type="project" value="UniProtKB-SubCell"/>
</dbReference>
<evidence type="ECO:0000256" key="1">
    <source>
        <dbReference type="ARBA" id="ARBA00004123"/>
    </source>
</evidence>
<feature type="compositionally biased region" description="Low complexity" evidence="4">
    <location>
        <begin position="1300"/>
        <end position="1315"/>
    </location>
</feature>
<feature type="compositionally biased region" description="Gly residues" evidence="4">
    <location>
        <begin position="1274"/>
        <end position="1285"/>
    </location>
</feature>
<feature type="region of interest" description="Disordered" evidence="4">
    <location>
        <begin position="60"/>
        <end position="92"/>
    </location>
</feature>
<dbReference type="Proteomes" id="UP000475862">
    <property type="component" value="Unassembled WGS sequence"/>
</dbReference>
<protein>
    <recommendedName>
        <fullName evidence="5">B-cell lymphoma 9 beta-catenin binding domain-containing protein</fullName>
    </recommendedName>
</protein>
<evidence type="ECO:0000256" key="2">
    <source>
        <dbReference type="ARBA" id="ARBA00009200"/>
    </source>
</evidence>
<feature type="compositionally biased region" description="Polar residues" evidence="4">
    <location>
        <begin position="29"/>
        <end position="38"/>
    </location>
</feature>
<feature type="compositionally biased region" description="Gly residues" evidence="4">
    <location>
        <begin position="1236"/>
        <end position="1250"/>
    </location>
</feature>
<dbReference type="Pfam" id="PF11502">
    <property type="entry name" value="BCL9"/>
    <property type="match status" value="1"/>
</dbReference>
<feature type="compositionally biased region" description="Low complexity" evidence="4">
    <location>
        <begin position="876"/>
        <end position="894"/>
    </location>
</feature>
<feature type="region of interest" description="Disordered" evidence="4">
    <location>
        <begin position="976"/>
        <end position="996"/>
    </location>
</feature>
<feature type="compositionally biased region" description="Polar residues" evidence="4">
    <location>
        <begin position="752"/>
        <end position="777"/>
    </location>
</feature>
<feature type="compositionally biased region" description="Pro residues" evidence="4">
    <location>
        <begin position="1337"/>
        <end position="1348"/>
    </location>
</feature>
<feature type="region of interest" description="Disordered" evidence="4">
    <location>
        <begin position="1097"/>
        <end position="1116"/>
    </location>
</feature>
<accession>A0A6G0T960</accession>
<evidence type="ECO:0000256" key="3">
    <source>
        <dbReference type="ARBA" id="ARBA00023242"/>
    </source>
</evidence>
<feature type="region of interest" description="Disordered" evidence="4">
    <location>
        <begin position="868"/>
        <end position="897"/>
    </location>
</feature>
<feature type="compositionally biased region" description="Polar residues" evidence="4">
    <location>
        <begin position="9"/>
        <end position="19"/>
    </location>
</feature>
<organism evidence="6 7">
    <name type="scientific">Aphis glycines</name>
    <name type="common">Soybean aphid</name>
    <dbReference type="NCBI Taxonomy" id="307491"/>
    <lineage>
        <taxon>Eukaryota</taxon>
        <taxon>Metazoa</taxon>
        <taxon>Ecdysozoa</taxon>
        <taxon>Arthropoda</taxon>
        <taxon>Hexapoda</taxon>
        <taxon>Insecta</taxon>
        <taxon>Pterygota</taxon>
        <taxon>Neoptera</taxon>
        <taxon>Paraneoptera</taxon>
        <taxon>Hemiptera</taxon>
        <taxon>Sternorrhyncha</taxon>
        <taxon>Aphidomorpha</taxon>
        <taxon>Aphidoidea</taxon>
        <taxon>Aphididae</taxon>
        <taxon>Aphidini</taxon>
        <taxon>Aphis</taxon>
        <taxon>Aphis</taxon>
    </lineage>
</organism>
<evidence type="ECO:0000313" key="7">
    <source>
        <dbReference type="Proteomes" id="UP000475862"/>
    </source>
</evidence>
<feature type="region of interest" description="Disordered" evidence="4">
    <location>
        <begin position="424"/>
        <end position="564"/>
    </location>
</feature>
<feature type="compositionally biased region" description="Polar residues" evidence="4">
    <location>
        <begin position="291"/>
        <end position="315"/>
    </location>
</feature>
<feature type="region of interest" description="Disordered" evidence="4">
    <location>
        <begin position="1147"/>
        <end position="1206"/>
    </location>
</feature>
<feature type="region of interest" description="Disordered" evidence="4">
    <location>
        <begin position="267"/>
        <end position="349"/>
    </location>
</feature>
<reference evidence="6 7" key="1">
    <citation type="submission" date="2019-08" db="EMBL/GenBank/DDBJ databases">
        <title>The genome of the soybean aphid Biotype 1, its phylome, world population structure and adaptation to the North American continent.</title>
        <authorList>
            <person name="Giordano R."/>
            <person name="Donthu R.K."/>
            <person name="Hernandez A.G."/>
            <person name="Wright C.L."/>
            <person name="Zimin A.V."/>
        </authorList>
    </citation>
    <scope>NUCLEOTIDE SEQUENCE [LARGE SCALE GENOMIC DNA]</scope>
    <source>
        <tissue evidence="6">Whole aphids</tissue>
    </source>
</reference>
<feature type="compositionally biased region" description="Polar residues" evidence="4">
    <location>
        <begin position="323"/>
        <end position="342"/>
    </location>
</feature>
<feature type="compositionally biased region" description="Gly residues" evidence="4">
    <location>
        <begin position="1350"/>
        <end position="1367"/>
    </location>
</feature>
<feature type="compositionally biased region" description="Polar residues" evidence="4">
    <location>
        <begin position="75"/>
        <end position="92"/>
    </location>
</feature>